<dbReference type="OrthoDB" id="3939516at2759"/>
<feature type="compositionally biased region" description="Acidic residues" evidence="1">
    <location>
        <begin position="78"/>
        <end position="99"/>
    </location>
</feature>
<reference evidence="2" key="1">
    <citation type="submission" date="2020-06" db="EMBL/GenBank/DDBJ databases">
        <authorList>
            <person name="Onetto C."/>
        </authorList>
    </citation>
    <scope>NUCLEOTIDE SEQUENCE</scope>
</reference>
<protein>
    <submittedName>
        <fullName evidence="2">Uncharacterized protein</fullName>
    </submittedName>
</protein>
<accession>A0A9N8KF32</accession>
<evidence type="ECO:0000256" key="1">
    <source>
        <dbReference type="SAM" id="MobiDB-lite"/>
    </source>
</evidence>
<sequence>MITDPGREQALADERAYLAAVRAVEHEFEERRNDAYAILYTLYRPKINIPVRNVMVRLGQVVEEEEEEDAQKEKSENEEANDEDEEDASSDGSMDDEEFNVSASITK</sequence>
<proteinExistence type="predicted"/>
<dbReference type="PROSITE" id="PS00018">
    <property type="entry name" value="EF_HAND_1"/>
    <property type="match status" value="1"/>
</dbReference>
<evidence type="ECO:0000313" key="3">
    <source>
        <dbReference type="Proteomes" id="UP000745764"/>
    </source>
</evidence>
<name>A0A9N8KF32_9PEZI</name>
<comment type="caution">
    <text evidence="2">The sequence shown here is derived from an EMBL/GenBank/DDBJ whole genome shotgun (WGS) entry which is preliminary data.</text>
</comment>
<organism evidence="2 3">
    <name type="scientific">Aureobasidium uvarum</name>
    <dbReference type="NCBI Taxonomy" id="2773716"/>
    <lineage>
        <taxon>Eukaryota</taxon>
        <taxon>Fungi</taxon>
        <taxon>Dikarya</taxon>
        <taxon>Ascomycota</taxon>
        <taxon>Pezizomycotina</taxon>
        <taxon>Dothideomycetes</taxon>
        <taxon>Dothideomycetidae</taxon>
        <taxon>Dothideales</taxon>
        <taxon>Saccotheciaceae</taxon>
        <taxon>Aureobasidium</taxon>
    </lineage>
</organism>
<dbReference type="Proteomes" id="UP000745764">
    <property type="component" value="Unassembled WGS sequence"/>
</dbReference>
<feature type="region of interest" description="Disordered" evidence="1">
    <location>
        <begin position="63"/>
        <end position="107"/>
    </location>
</feature>
<dbReference type="EMBL" id="CAINUL010000005">
    <property type="protein sequence ID" value="CAD0109608.1"/>
    <property type="molecule type" value="Genomic_DNA"/>
</dbReference>
<evidence type="ECO:0000313" key="2">
    <source>
        <dbReference type="EMBL" id="CAD0109608.1"/>
    </source>
</evidence>
<dbReference type="InterPro" id="IPR018247">
    <property type="entry name" value="EF_Hand_1_Ca_BS"/>
</dbReference>
<gene>
    <name evidence="2" type="ORF">AWRI4620_LOCUS3863</name>
</gene>
<keyword evidence="3" id="KW-1185">Reference proteome</keyword>
<dbReference type="AlphaFoldDB" id="A0A9N8KF32"/>